<dbReference type="EMBL" id="SGPL01000176">
    <property type="protein sequence ID" value="THH16055.1"/>
    <property type="molecule type" value="Genomic_DNA"/>
</dbReference>
<name>A0A4S4LUT9_9AGAM</name>
<reference evidence="2 3" key="1">
    <citation type="submission" date="2019-02" db="EMBL/GenBank/DDBJ databases">
        <title>Genome sequencing of the rare red list fungi Bondarzewia mesenterica.</title>
        <authorList>
            <person name="Buettner E."/>
            <person name="Kellner H."/>
        </authorList>
    </citation>
    <scope>NUCLEOTIDE SEQUENCE [LARGE SCALE GENOMIC DNA]</scope>
    <source>
        <strain evidence="2 3">DSM 108281</strain>
    </source>
</reference>
<keyword evidence="3" id="KW-1185">Reference proteome</keyword>
<dbReference type="InterPro" id="IPR036249">
    <property type="entry name" value="Thioredoxin-like_sf"/>
</dbReference>
<evidence type="ECO:0008006" key="4">
    <source>
        <dbReference type="Google" id="ProtNLM"/>
    </source>
</evidence>
<dbReference type="Gene3D" id="3.40.30.10">
    <property type="entry name" value="Glutaredoxin"/>
    <property type="match status" value="1"/>
</dbReference>
<gene>
    <name evidence="2" type="ORF">EW146_g4514</name>
</gene>
<comment type="caution">
    <text evidence="2">The sequence shown here is derived from an EMBL/GenBank/DDBJ whole genome shotgun (WGS) entry which is preliminary data.</text>
</comment>
<evidence type="ECO:0000256" key="1">
    <source>
        <dbReference type="SAM" id="MobiDB-lite"/>
    </source>
</evidence>
<dbReference type="Proteomes" id="UP000310158">
    <property type="component" value="Unassembled WGS sequence"/>
</dbReference>
<dbReference type="SUPFAM" id="SSF52833">
    <property type="entry name" value="Thioredoxin-like"/>
    <property type="match status" value="1"/>
</dbReference>
<organism evidence="2 3">
    <name type="scientific">Bondarzewia mesenterica</name>
    <dbReference type="NCBI Taxonomy" id="1095465"/>
    <lineage>
        <taxon>Eukaryota</taxon>
        <taxon>Fungi</taxon>
        <taxon>Dikarya</taxon>
        <taxon>Basidiomycota</taxon>
        <taxon>Agaricomycotina</taxon>
        <taxon>Agaricomycetes</taxon>
        <taxon>Russulales</taxon>
        <taxon>Bondarzewiaceae</taxon>
        <taxon>Bondarzewia</taxon>
    </lineage>
</organism>
<feature type="region of interest" description="Disordered" evidence="1">
    <location>
        <begin position="1"/>
        <end position="31"/>
    </location>
</feature>
<sequence>MPEGPRRSSRLAANSAETKPEAAATEPVAEPAVEAASTLASIDLGDNLPSLVLQNEQGEDIDVANLTAEKGVVIFLVPKADTRESVIQLRI</sequence>
<dbReference type="OrthoDB" id="338622at2759"/>
<feature type="compositionally biased region" description="Low complexity" evidence="1">
    <location>
        <begin position="21"/>
        <end position="31"/>
    </location>
</feature>
<protein>
    <recommendedName>
        <fullName evidence="4">Alkyl hydroperoxide reductase subunit C/ Thiol specific antioxidant domain-containing protein</fullName>
    </recommendedName>
</protein>
<dbReference type="AlphaFoldDB" id="A0A4S4LUT9"/>
<accession>A0A4S4LUT9</accession>
<proteinExistence type="predicted"/>
<evidence type="ECO:0000313" key="3">
    <source>
        <dbReference type="Proteomes" id="UP000310158"/>
    </source>
</evidence>
<evidence type="ECO:0000313" key="2">
    <source>
        <dbReference type="EMBL" id="THH16055.1"/>
    </source>
</evidence>